<feature type="compositionally biased region" description="Polar residues" evidence="1">
    <location>
        <begin position="50"/>
        <end position="65"/>
    </location>
</feature>
<gene>
    <name evidence="2" type="ORF">AXG93_1550s1040</name>
</gene>
<protein>
    <submittedName>
        <fullName evidence="2">Uncharacterized protein</fullName>
    </submittedName>
</protein>
<name>A0A176WQ02_MARPO</name>
<evidence type="ECO:0000256" key="1">
    <source>
        <dbReference type="SAM" id="MobiDB-lite"/>
    </source>
</evidence>
<proteinExistence type="predicted"/>
<keyword evidence="3" id="KW-1185">Reference proteome</keyword>
<dbReference type="AlphaFoldDB" id="A0A176WQ02"/>
<organism evidence="2 3">
    <name type="scientific">Marchantia polymorpha subsp. ruderalis</name>
    <dbReference type="NCBI Taxonomy" id="1480154"/>
    <lineage>
        <taxon>Eukaryota</taxon>
        <taxon>Viridiplantae</taxon>
        <taxon>Streptophyta</taxon>
        <taxon>Embryophyta</taxon>
        <taxon>Marchantiophyta</taxon>
        <taxon>Marchantiopsida</taxon>
        <taxon>Marchantiidae</taxon>
        <taxon>Marchantiales</taxon>
        <taxon>Marchantiaceae</taxon>
        <taxon>Marchantia</taxon>
    </lineage>
</organism>
<dbReference type="EMBL" id="LVLJ01000228">
    <property type="protein sequence ID" value="OAE35198.1"/>
    <property type="molecule type" value="Genomic_DNA"/>
</dbReference>
<dbReference type="Proteomes" id="UP000077202">
    <property type="component" value="Unassembled WGS sequence"/>
</dbReference>
<sequence>MVDSSRCRSCLPSPAKDDKSGNSSPEITKGVPCRKAGAGMERDRGAAHTARTTSGPVRISSGQDSRLTRDHPENNLAGRMVRPMLIVHISSASTAPNGARAWNPPDVASPLNEHPIFTRQSASDPCRQIRRSWLAASTCSTTVACLARSLRSGSSTATGLGQRDSTLLSTFGKHMMRLLLGDED</sequence>
<comment type="caution">
    <text evidence="2">The sequence shown here is derived from an EMBL/GenBank/DDBJ whole genome shotgun (WGS) entry which is preliminary data.</text>
</comment>
<feature type="region of interest" description="Disordered" evidence="1">
    <location>
        <begin position="1"/>
        <end position="73"/>
    </location>
</feature>
<reference evidence="2" key="1">
    <citation type="submission" date="2016-03" db="EMBL/GenBank/DDBJ databases">
        <title>Mechanisms controlling the formation of the plant cell surface in tip-growing cells are functionally conserved among land plants.</title>
        <authorList>
            <person name="Honkanen S."/>
            <person name="Jones V.A."/>
            <person name="Morieri G."/>
            <person name="Champion C."/>
            <person name="Hetherington A.J."/>
            <person name="Kelly S."/>
            <person name="Saint-Marcoux D."/>
            <person name="Proust H."/>
            <person name="Prescott H."/>
            <person name="Dolan L."/>
        </authorList>
    </citation>
    <scope>NUCLEOTIDE SEQUENCE [LARGE SCALE GENOMIC DNA]</scope>
    <source>
        <tissue evidence="2">Whole gametophyte</tissue>
    </source>
</reference>
<evidence type="ECO:0000313" key="2">
    <source>
        <dbReference type="EMBL" id="OAE35198.1"/>
    </source>
</evidence>
<accession>A0A176WQ02</accession>
<evidence type="ECO:0000313" key="3">
    <source>
        <dbReference type="Proteomes" id="UP000077202"/>
    </source>
</evidence>